<reference evidence="1 2" key="1">
    <citation type="journal article" date="2020" name="ISME J.">
        <title>Enrichment and physiological characterization of a novel comammox Nitrospira indicates ammonium inhibition of complete nitrification.</title>
        <authorList>
            <person name="Sakoula D."/>
            <person name="Koch H."/>
            <person name="Frank J."/>
            <person name="Jetten M.S.M."/>
            <person name="van Kessel M.A.H.J."/>
            <person name="Lucker S."/>
        </authorList>
    </citation>
    <scope>NUCLEOTIDE SEQUENCE [LARGE SCALE GENOMIC DNA]</scope>
    <source>
        <strain evidence="1">Comreactor17</strain>
    </source>
</reference>
<organism evidence="1 2">
    <name type="scientific">Candidatus Nitrospira kreftii</name>
    <dbReference type="NCBI Taxonomy" id="2652173"/>
    <lineage>
        <taxon>Bacteria</taxon>
        <taxon>Pseudomonadati</taxon>
        <taxon>Nitrospirota</taxon>
        <taxon>Nitrospiria</taxon>
        <taxon>Nitrospirales</taxon>
        <taxon>Nitrospiraceae</taxon>
        <taxon>Nitrospira</taxon>
    </lineage>
</organism>
<protein>
    <recommendedName>
        <fullName evidence="3">Apea-like HEPN domain-containing protein</fullName>
    </recommendedName>
</protein>
<evidence type="ECO:0008006" key="3">
    <source>
        <dbReference type="Google" id="ProtNLM"/>
    </source>
</evidence>
<gene>
    <name evidence="1" type="ORF">Nkreftii_003527</name>
</gene>
<dbReference type="EMBL" id="CP047423">
    <property type="protein sequence ID" value="QPD05753.1"/>
    <property type="molecule type" value="Genomic_DNA"/>
</dbReference>
<name>A0A7S8FH92_9BACT</name>
<evidence type="ECO:0000313" key="2">
    <source>
        <dbReference type="Proteomes" id="UP000593737"/>
    </source>
</evidence>
<accession>A0A7S8FH92</accession>
<proteinExistence type="predicted"/>
<dbReference type="AlphaFoldDB" id="A0A7S8FH92"/>
<dbReference type="KEGG" id="nkf:Nkreftii_003527"/>
<evidence type="ECO:0000313" key="1">
    <source>
        <dbReference type="EMBL" id="QPD05753.1"/>
    </source>
</evidence>
<dbReference type="Proteomes" id="UP000593737">
    <property type="component" value="Chromosome"/>
</dbReference>
<sequence>MTSDATANLPCSSLPTASKVGERLGEVVADGAHGHQPHHNSQFIRHQVNPTENKTSKMAKNLLLQDLLKTFVSQFGVYLPKYRYPLTAVIAQQLPEEVSAELADRGLDQKALEEKLNAILADDFHLKACCASPLNMAYALDLLFWPRFNFPSSADNPGDPSGEFDKSLGELEKELYTNEFQRFSCFHLFNLEVSGEVHDFANLFPEWAIREFPPDVVANMIGERTLSSFLSPSKTGKLFLVAQDNVGLDQETMYDWLAKKWKEAAVPRQILQYAKDSVVDIDYVVPYFTPTWVNDVHRAGLYFLGFPRQDVPFMRYQLAKADCSYIGRLYQAHKVHKGKIEDFASKLRRAIGTAGNFYEDFHSKGKRVEQFASLVIALEALYTPEDQGELTYRIRQSCAVLLGKTPEEREEIFRFLNEIFKLRGKLFHGKYAVSAENPEPFIAEESLIKLASIARRSILSFIAFYLNGETKLSDVQGYFPTALLNQEFGDTVRKKADLGLFLASLPSSASPVIPIGPSDN</sequence>